<dbReference type="EC" id="3.5.1.19" evidence="6"/>
<keyword evidence="10" id="KW-1185">Reference proteome</keyword>
<proteinExistence type="inferred from homology"/>
<dbReference type="Proteomes" id="UP000001396">
    <property type="component" value="Unassembled WGS sequence"/>
</dbReference>
<accession>D3BU77</accession>
<evidence type="ECO:0000313" key="9">
    <source>
        <dbReference type="EMBL" id="EFA75011.1"/>
    </source>
</evidence>
<evidence type="ECO:0000256" key="5">
    <source>
        <dbReference type="ARBA" id="ARBA00037900"/>
    </source>
</evidence>
<dbReference type="STRING" id="670386.D3BU77"/>
<dbReference type="InterPro" id="IPR000868">
    <property type="entry name" value="Isochorismatase-like_dom"/>
</dbReference>
<evidence type="ECO:0000256" key="1">
    <source>
        <dbReference type="ARBA" id="ARBA00006336"/>
    </source>
</evidence>
<keyword evidence="3" id="KW-0479">Metal-binding</keyword>
<dbReference type="EMBL" id="ADBJ01000059">
    <property type="protein sequence ID" value="EFA75011.1"/>
    <property type="molecule type" value="Genomic_DNA"/>
</dbReference>
<dbReference type="GeneID" id="31367164"/>
<protein>
    <recommendedName>
        <fullName evidence="6">nicotinamidase</fullName>
        <ecNumber evidence="6">3.5.1.19</ecNumber>
    </recommendedName>
    <alternativeName>
        <fullName evidence="7">Nicotinamide deamidase</fullName>
    </alternativeName>
</protein>
<evidence type="ECO:0000256" key="4">
    <source>
        <dbReference type="ARBA" id="ARBA00022801"/>
    </source>
</evidence>
<feature type="domain" description="Isochorismatase-like" evidence="8">
    <location>
        <begin position="2"/>
        <end position="196"/>
    </location>
</feature>
<evidence type="ECO:0000313" key="10">
    <source>
        <dbReference type="Proteomes" id="UP000001396"/>
    </source>
</evidence>
<evidence type="ECO:0000256" key="2">
    <source>
        <dbReference type="ARBA" id="ARBA00022642"/>
    </source>
</evidence>
<dbReference type="InParanoid" id="D3BU77"/>
<dbReference type="Pfam" id="PF00857">
    <property type="entry name" value="Isochorismatase"/>
    <property type="match status" value="1"/>
</dbReference>
<comment type="pathway">
    <text evidence="5">Cofactor biosynthesis; nicotinate biosynthesis; nicotinate from nicotinamide: step 1/1.</text>
</comment>
<organism evidence="9 10">
    <name type="scientific">Heterostelium pallidum (strain ATCC 26659 / Pp 5 / PN500)</name>
    <name type="common">Cellular slime mold</name>
    <name type="synonym">Polysphondylium pallidum</name>
    <dbReference type="NCBI Taxonomy" id="670386"/>
    <lineage>
        <taxon>Eukaryota</taxon>
        <taxon>Amoebozoa</taxon>
        <taxon>Evosea</taxon>
        <taxon>Eumycetozoa</taxon>
        <taxon>Dictyostelia</taxon>
        <taxon>Acytosteliales</taxon>
        <taxon>Acytosteliaceae</taxon>
        <taxon>Heterostelium</taxon>
    </lineage>
</organism>
<evidence type="ECO:0000256" key="3">
    <source>
        <dbReference type="ARBA" id="ARBA00022723"/>
    </source>
</evidence>
<dbReference type="Gene3D" id="3.40.50.850">
    <property type="entry name" value="Isochorismatase-like"/>
    <property type="match status" value="1"/>
</dbReference>
<dbReference type="NCBIfam" id="NF008623">
    <property type="entry name" value="PRK11609.1"/>
    <property type="match status" value="1"/>
</dbReference>
<keyword evidence="4" id="KW-0378">Hydrolase</keyword>
<sequence>MSALLLIDVQYDFMKGGSLQVDNAEEILEPINKLRNNRQFDLVVLSKDWHPQDHVSFASNNPGTKLFESIAYHSGTQVMWPDHCVQGTHGSDINSSLHCESTDVIVLKGQNKQIDSYSAFYDNDHKNKTELDDVLKSKNIKEVYVCGLATDYCVSYTALDAVSAGYKTYFLEDASRGVAPDTTQSQIENMKQHNVIISFVSVGLLIGFYLKQKAFEEAQLKVANMAMEDIQVLVPLLDQHQAVVDQLLQQADKTNISIDSSIQSLFVVLCLLLNEELCSYSEARSLSCKSAAQLVGSIKSFDYKKVSHHIYKLLESYYTSDEVTLHPEFTEERLTKFGDVALALFRWADSVYTLLTVRFDDIEDDMDEDDE</sequence>
<reference evidence="9 10" key="1">
    <citation type="journal article" date="2011" name="Genome Res.">
        <title>Phylogeny-wide analysis of social amoeba genomes highlights ancient origins for complex intercellular communication.</title>
        <authorList>
            <person name="Heidel A.J."/>
            <person name="Lawal H.M."/>
            <person name="Felder M."/>
            <person name="Schilde C."/>
            <person name="Helps N.R."/>
            <person name="Tunggal B."/>
            <person name="Rivero F."/>
            <person name="John U."/>
            <person name="Schleicher M."/>
            <person name="Eichinger L."/>
            <person name="Platzer M."/>
            <person name="Noegel A.A."/>
            <person name="Schaap P."/>
            <person name="Gloeckner G."/>
        </authorList>
    </citation>
    <scope>NUCLEOTIDE SEQUENCE [LARGE SCALE GENOMIC DNA]</scope>
    <source>
        <strain evidence="10">ATCC 26659 / Pp 5 / PN500</strain>
    </source>
</reference>
<dbReference type="FunFam" id="3.40.50.850:FF:000006">
    <property type="entry name" value="Bifunctional pyrazinamidase/nicotinamidase"/>
    <property type="match status" value="1"/>
</dbReference>
<dbReference type="PANTHER" id="PTHR11080:SF2">
    <property type="entry name" value="LD05707P"/>
    <property type="match status" value="1"/>
</dbReference>
<dbReference type="SUPFAM" id="SSF52499">
    <property type="entry name" value="Isochorismatase-like hydrolases"/>
    <property type="match status" value="1"/>
</dbReference>
<dbReference type="GO" id="GO:0046872">
    <property type="term" value="F:metal ion binding"/>
    <property type="evidence" value="ECO:0007669"/>
    <property type="project" value="UniProtKB-KW"/>
</dbReference>
<comment type="similarity">
    <text evidence="1">Belongs to the isochorismatase family.</text>
</comment>
<dbReference type="GO" id="GO:0008936">
    <property type="term" value="F:nicotinamidase activity"/>
    <property type="evidence" value="ECO:0007669"/>
    <property type="project" value="UniProtKB-EC"/>
</dbReference>
<dbReference type="GO" id="GO:0019363">
    <property type="term" value="P:pyridine nucleotide biosynthetic process"/>
    <property type="evidence" value="ECO:0007669"/>
    <property type="project" value="UniProtKB-KW"/>
</dbReference>
<dbReference type="PANTHER" id="PTHR11080">
    <property type="entry name" value="PYRAZINAMIDASE/NICOTINAMIDASE"/>
    <property type="match status" value="1"/>
</dbReference>
<dbReference type="InterPro" id="IPR036380">
    <property type="entry name" value="Isochorismatase-like_sf"/>
</dbReference>
<evidence type="ECO:0000256" key="6">
    <source>
        <dbReference type="ARBA" id="ARBA00039017"/>
    </source>
</evidence>
<dbReference type="InterPro" id="IPR052347">
    <property type="entry name" value="Isochorismatase_Nicotinamidase"/>
</dbReference>
<keyword evidence="2" id="KW-0662">Pyridine nucleotide biosynthesis</keyword>
<dbReference type="CDD" id="cd01011">
    <property type="entry name" value="nicotinamidase"/>
    <property type="match status" value="1"/>
</dbReference>
<dbReference type="AlphaFoldDB" id="D3BU77"/>
<dbReference type="RefSeq" id="XP_020427145.1">
    <property type="nucleotide sequence ID" value="XM_020582445.1"/>
</dbReference>
<gene>
    <name evidence="9" type="primary">pncA</name>
    <name evidence="9" type="ORF">PPL_11696</name>
</gene>
<name>D3BU77_HETP5</name>
<comment type="caution">
    <text evidence="9">The sequence shown here is derived from an EMBL/GenBank/DDBJ whole genome shotgun (WGS) entry which is preliminary data.</text>
</comment>
<evidence type="ECO:0000256" key="7">
    <source>
        <dbReference type="ARBA" id="ARBA00043224"/>
    </source>
</evidence>
<evidence type="ECO:0000259" key="8">
    <source>
        <dbReference type="Pfam" id="PF00857"/>
    </source>
</evidence>